<dbReference type="PROSITE" id="PS00295">
    <property type="entry name" value="ARRESTINS"/>
    <property type="match status" value="1"/>
</dbReference>
<dbReference type="InterPro" id="IPR014756">
    <property type="entry name" value="Ig_E-set"/>
</dbReference>
<evidence type="ECO:0000313" key="13">
    <source>
        <dbReference type="Proteomes" id="UP000437017"/>
    </source>
</evidence>
<feature type="region of interest" description="Disordered" evidence="10">
    <location>
        <begin position="381"/>
        <end position="430"/>
    </location>
</feature>
<dbReference type="AlphaFoldDB" id="A0A643BWA4"/>
<dbReference type="EMBL" id="SGJD01004163">
    <property type="protein sequence ID" value="KAB0391865.1"/>
    <property type="molecule type" value="Genomic_DNA"/>
</dbReference>
<dbReference type="FunFam" id="2.60.40.640:FF:000019">
    <property type="entry name" value="Arrestin 3"/>
    <property type="match status" value="1"/>
</dbReference>
<comment type="caution">
    <text evidence="12">The sequence shown here is derived from an EMBL/GenBank/DDBJ whole genome shotgun (WGS) entry which is preliminary data.</text>
</comment>
<dbReference type="SUPFAM" id="SSF81296">
    <property type="entry name" value="E set domains"/>
    <property type="match status" value="2"/>
</dbReference>
<gene>
    <name evidence="12" type="ORF">E2I00_011265</name>
</gene>
<dbReference type="InterPro" id="IPR011022">
    <property type="entry name" value="Arrestin_C-like"/>
</dbReference>
<dbReference type="Gene3D" id="2.60.40.840">
    <property type="match status" value="1"/>
</dbReference>
<dbReference type="GO" id="GO:0001664">
    <property type="term" value="F:G protein-coupled receptor binding"/>
    <property type="evidence" value="ECO:0007669"/>
    <property type="project" value="TreeGrafter"/>
</dbReference>
<dbReference type="GO" id="GO:0002031">
    <property type="term" value="P:G protein-coupled receptor internalization"/>
    <property type="evidence" value="ECO:0007669"/>
    <property type="project" value="TreeGrafter"/>
</dbReference>
<keyword evidence="5" id="KW-0844">Vision</keyword>
<evidence type="ECO:0000256" key="1">
    <source>
        <dbReference type="ARBA" id="ARBA00004504"/>
    </source>
</evidence>
<dbReference type="OrthoDB" id="298939at2759"/>
<accession>A0A643BWA4</accession>
<dbReference type="FunFam" id="2.60.40.840:FF:000002">
    <property type="entry name" value="Arrestin 3"/>
    <property type="match status" value="1"/>
</dbReference>
<evidence type="ECO:0000256" key="10">
    <source>
        <dbReference type="SAM" id="MobiDB-lite"/>
    </source>
</evidence>
<dbReference type="GO" id="GO:0007601">
    <property type="term" value="P:visual perception"/>
    <property type="evidence" value="ECO:0007669"/>
    <property type="project" value="UniProtKB-KW"/>
</dbReference>
<dbReference type="InterPro" id="IPR014753">
    <property type="entry name" value="Arrestin_N"/>
</dbReference>
<organism evidence="12 13">
    <name type="scientific">Balaenoptera physalus</name>
    <name type="common">Fin whale</name>
    <name type="synonym">Balaena physalus</name>
    <dbReference type="NCBI Taxonomy" id="9770"/>
    <lineage>
        <taxon>Eukaryota</taxon>
        <taxon>Metazoa</taxon>
        <taxon>Chordata</taxon>
        <taxon>Craniata</taxon>
        <taxon>Vertebrata</taxon>
        <taxon>Euteleostomi</taxon>
        <taxon>Mammalia</taxon>
        <taxon>Eutheria</taxon>
        <taxon>Laurasiatheria</taxon>
        <taxon>Artiodactyla</taxon>
        <taxon>Whippomorpha</taxon>
        <taxon>Cetacea</taxon>
        <taxon>Mysticeti</taxon>
        <taxon>Balaenopteridae</taxon>
        <taxon>Balaenoptera</taxon>
    </lineage>
</organism>
<dbReference type="InterPro" id="IPR017864">
    <property type="entry name" value="Arrestin_CS"/>
</dbReference>
<evidence type="ECO:0000256" key="7">
    <source>
        <dbReference type="ARBA" id="ARBA00031498"/>
    </source>
</evidence>
<evidence type="ECO:0000313" key="12">
    <source>
        <dbReference type="EMBL" id="KAB0391865.1"/>
    </source>
</evidence>
<evidence type="ECO:0000256" key="6">
    <source>
        <dbReference type="ARBA" id="ARBA00024976"/>
    </source>
</evidence>
<dbReference type="GO" id="GO:0007165">
    <property type="term" value="P:signal transduction"/>
    <property type="evidence" value="ECO:0007669"/>
    <property type="project" value="InterPro"/>
</dbReference>
<sequence length="430" mass="46984">KRLNINAMANISRVFKKTCSNGKLSIYLGKQDFVDHVDMVEPIDGVVLVDPDYLKGRKSLTGHSLPPLPAVFVMLTCAFRYGHDDLDVIGLTFCKDLYVQVQQVVPAEHSSPQGPLTVLQERLLHKLGDNAYPFTLQMVVNLPCSVTLQPGPDDTGKACGVDFEVKSFCAENLEEKVSKRDSVRLVIRKIQFAPLEPGPGPWAQTVRRFLLSAQPLQLQAWMDREVHYHGKPITVNVSINNCTNKVIKKIKISVDQITDVVLYSLDKYTKTVFVQEFMETIAANSTFSKSFAVTPLLAANCQKQGLALDGKFKHGDTNLASSTILRPGMDKELLGILVSYKVRVNLMLSCGGILGDLTASDVGVELPLILMHPKPSNVDVEDAQTAVPIPPSPSAASASSEDIVIEELAQQQSGREESQEALAAEGDEGS</sequence>
<evidence type="ECO:0000259" key="11">
    <source>
        <dbReference type="SMART" id="SM01017"/>
    </source>
</evidence>
<evidence type="ECO:0000256" key="3">
    <source>
        <dbReference type="ARBA" id="ARBA00017730"/>
    </source>
</evidence>
<dbReference type="InterPro" id="IPR011021">
    <property type="entry name" value="Arrestin-like_N"/>
</dbReference>
<evidence type="ECO:0000256" key="8">
    <source>
        <dbReference type="ARBA" id="ARBA00033294"/>
    </source>
</evidence>
<evidence type="ECO:0000256" key="5">
    <source>
        <dbReference type="ARBA" id="ARBA00023305"/>
    </source>
</evidence>
<dbReference type="InterPro" id="IPR000698">
    <property type="entry name" value="Arrestin"/>
</dbReference>
<dbReference type="PANTHER" id="PTHR11792:SF19">
    <property type="entry name" value="ARRESTIN-C"/>
    <property type="match status" value="1"/>
</dbReference>
<keyword evidence="13" id="KW-1185">Reference proteome</keyword>
<keyword evidence="4" id="KW-0716">Sensory transduction</keyword>
<feature type="non-terminal residue" evidence="12">
    <location>
        <position position="1"/>
    </location>
</feature>
<dbReference type="PANTHER" id="PTHR11792">
    <property type="entry name" value="ARRESTIN"/>
    <property type="match status" value="1"/>
</dbReference>
<dbReference type="InterPro" id="IPR014752">
    <property type="entry name" value="Arrestin-like_C"/>
</dbReference>
<dbReference type="PRINTS" id="PR00309">
    <property type="entry name" value="ARRESTIN"/>
</dbReference>
<dbReference type="Gene3D" id="2.60.40.640">
    <property type="match status" value="1"/>
</dbReference>
<comment type="similarity">
    <text evidence="2">Belongs to the arrestin family.</text>
</comment>
<evidence type="ECO:0000256" key="2">
    <source>
        <dbReference type="ARBA" id="ARBA00005298"/>
    </source>
</evidence>
<evidence type="ECO:0000256" key="9">
    <source>
        <dbReference type="ARBA" id="ARBA00063007"/>
    </source>
</evidence>
<dbReference type="Proteomes" id="UP000437017">
    <property type="component" value="Unassembled WGS sequence"/>
</dbReference>
<comment type="subcellular location">
    <subcellularLocation>
        <location evidence="1">Cell projection</location>
        <location evidence="1">Cilium</location>
        <location evidence="1">Photoreceptor outer segment</location>
    </subcellularLocation>
</comment>
<dbReference type="SMART" id="SM01017">
    <property type="entry name" value="Arrestin_C"/>
    <property type="match status" value="1"/>
</dbReference>
<feature type="domain" description="Arrestin C-terminal-like" evidence="11">
    <location>
        <begin position="212"/>
        <end position="375"/>
    </location>
</feature>
<protein>
    <recommendedName>
        <fullName evidence="3">Arrestin-C</fullName>
    </recommendedName>
    <alternativeName>
        <fullName evidence="7">Cone arrestin</fullName>
    </alternativeName>
    <alternativeName>
        <fullName evidence="8">Retinal cone arrestin-3</fullName>
    </alternativeName>
</protein>
<dbReference type="GO" id="GO:0001750">
    <property type="term" value="C:photoreceptor outer segment"/>
    <property type="evidence" value="ECO:0007669"/>
    <property type="project" value="UniProtKB-SubCell"/>
</dbReference>
<proteinExistence type="inferred from homology"/>
<dbReference type="Pfam" id="PF02752">
    <property type="entry name" value="Arrestin_C"/>
    <property type="match status" value="1"/>
</dbReference>
<comment type="subunit">
    <text evidence="9">Homodimer; disulfide-linked in response to retinal illumination. Interacts with CXCR4; the interaction is dependent on the C-terminal phosphorylation of CXCR4 and modulates the calcium ion mobilization activity of CXCR4. Interacts with GPR84.</text>
</comment>
<name>A0A643BWA4_BALPH</name>
<dbReference type="Pfam" id="PF00339">
    <property type="entry name" value="Arrestin_N"/>
    <property type="match status" value="1"/>
</dbReference>
<evidence type="ECO:0000256" key="4">
    <source>
        <dbReference type="ARBA" id="ARBA00022606"/>
    </source>
</evidence>
<comment type="function">
    <text evidence="6">May play a role in an as yet undefined retina-specific signal transduction. Could bind to photoactivated-phosphorylated red/green opsins.</text>
</comment>
<reference evidence="12 13" key="1">
    <citation type="journal article" date="2019" name="PLoS ONE">
        <title>Genomic analyses reveal an absence of contemporary introgressive admixture between fin whales and blue whales, despite known hybrids.</title>
        <authorList>
            <person name="Westbury M.V."/>
            <person name="Petersen B."/>
            <person name="Lorenzen E.D."/>
        </authorList>
    </citation>
    <scope>NUCLEOTIDE SEQUENCE [LARGE SCALE GENOMIC DNA]</scope>
    <source>
        <strain evidence="12">FinWhale-01</strain>
    </source>
</reference>